<accession>A0ACB8T716</accession>
<protein>
    <submittedName>
        <fullName evidence="1">Uncharacterized protein</fullName>
    </submittedName>
</protein>
<organism evidence="1 2">
    <name type="scientific">Artomyces pyxidatus</name>
    <dbReference type="NCBI Taxonomy" id="48021"/>
    <lineage>
        <taxon>Eukaryota</taxon>
        <taxon>Fungi</taxon>
        <taxon>Dikarya</taxon>
        <taxon>Basidiomycota</taxon>
        <taxon>Agaricomycotina</taxon>
        <taxon>Agaricomycetes</taxon>
        <taxon>Russulales</taxon>
        <taxon>Auriscalpiaceae</taxon>
        <taxon>Artomyces</taxon>
    </lineage>
</organism>
<proteinExistence type="predicted"/>
<sequence length="514" mass="55453">MRCAHVPMTVRRILVPTSPSHLTSGGTADDMPPLVDRPPEATFGGSFTQATYGSDPTRFLDMPRTCAAPADDDDMPPLVDRPPPLMMTYTFGNDLTPITYSTDPTRFEVISEEDAPHICAPAPGEDATATRASHAKKRDASYIPRPPNAFILFRSSFIKSQQIPGKIEGNHSTLSKIIGIVWKTLPREEREHWEAEAVKAQAEHRARYPHWRFRPAANALAKVKDKIKDGPPARRRKNRKGEDDEGGGGGVRKKIKVEKVGDKERCAKIAGLLAEGMKGAELETAMKAWETEGKSESVAPAPPVRGRAKRSVHAPKVDALKIDSQPMATADAAHGLKARSASPASPTDDARFTVPLTAMFRRSSSVPACPLVPQHRRDSVDSSPAILESLSPMLAFAAPYASPLSPPGSPYSVGTADSDASSIATLDTPTLDKNVFISNYSSLCDWAGDVSPASPTYSCVPDVFGFHAASADKQALSYFDAFEFPQGLNAGPDVAQYPYSREWGYDGGIKAPFA</sequence>
<gene>
    <name evidence="1" type="ORF">BV25DRAFT_354197</name>
</gene>
<dbReference type="Proteomes" id="UP000814140">
    <property type="component" value="Unassembled WGS sequence"/>
</dbReference>
<reference evidence="1" key="2">
    <citation type="journal article" date="2022" name="New Phytol.">
        <title>Evolutionary transition to the ectomycorrhizal habit in the genomes of a hyperdiverse lineage of mushroom-forming fungi.</title>
        <authorList>
            <person name="Looney B."/>
            <person name="Miyauchi S."/>
            <person name="Morin E."/>
            <person name="Drula E."/>
            <person name="Courty P.E."/>
            <person name="Kohler A."/>
            <person name="Kuo A."/>
            <person name="LaButti K."/>
            <person name="Pangilinan J."/>
            <person name="Lipzen A."/>
            <person name="Riley R."/>
            <person name="Andreopoulos W."/>
            <person name="He G."/>
            <person name="Johnson J."/>
            <person name="Nolan M."/>
            <person name="Tritt A."/>
            <person name="Barry K.W."/>
            <person name="Grigoriev I.V."/>
            <person name="Nagy L.G."/>
            <person name="Hibbett D."/>
            <person name="Henrissat B."/>
            <person name="Matheny P.B."/>
            <person name="Labbe J."/>
            <person name="Martin F.M."/>
        </authorList>
    </citation>
    <scope>NUCLEOTIDE SEQUENCE</scope>
    <source>
        <strain evidence="1">HHB10654</strain>
    </source>
</reference>
<evidence type="ECO:0000313" key="2">
    <source>
        <dbReference type="Proteomes" id="UP000814140"/>
    </source>
</evidence>
<reference evidence="1" key="1">
    <citation type="submission" date="2021-03" db="EMBL/GenBank/DDBJ databases">
        <authorList>
            <consortium name="DOE Joint Genome Institute"/>
            <person name="Ahrendt S."/>
            <person name="Looney B.P."/>
            <person name="Miyauchi S."/>
            <person name="Morin E."/>
            <person name="Drula E."/>
            <person name="Courty P.E."/>
            <person name="Chicoki N."/>
            <person name="Fauchery L."/>
            <person name="Kohler A."/>
            <person name="Kuo A."/>
            <person name="Labutti K."/>
            <person name="Pangilinan J."/>
            <person name="Lipzen A."/>
            <person name="Riley R."/>
            <person name="Andreopoulos W."/>
            <person name="He G."/>
            <person name="Johnson J."/>
            <person name="Barry K.W."/>
            <person name="Grigoriev I.V."/>
            <person name="Nagy L."/>
            <person name="Hibbett D."/>
            <person name="Henrissat B."/>
            <person name="Matheny P.B."/>
            <person name="Labbe J."/>
            <person name="Martin F."/>
        </authorList>
    </citation>
    <scope>NUCLEOTIDE SEQUENCE</scope>
    <source>
        <strain evidence="1">HHB10654</strain>
    </source>
</reference>
<dbReference type="EMBL" id="MU277201">
    <property type="protein sequence ID" value="KAI0063735.1"/>
    <property type="molecule type" value="Genomic_DNA"/>
</dbReference>
<evidence type="ECO:0000313" key="1">
    <source>
        <dbReference type="EMBL" id="KAI0063735.1"/>
    </source>
</evidence>
<name>A0ACB8T716_9AGAM</name>
<keyword evidence="2" id="KW-1185">Reference proteome</keyword>
<comment type="caution">
    <text evidence="1">The sequence shown here is derived from an EMBL/GenBank/DDBJ whole genome shotgun (WGS) entry which is preliminary data.</text>
</comment>